<sequence length="66" mass="7367">MTRVAPIPRSWDRGSSNGQIERSFGGVRMVLATPMRRWIRPQSTLTAIYTANLGTCASRTTASRRD</sequence>
<evidence type="ECO:0008006" key="3">
    <source>
        <dbReference type="Google" id="ProtNLM"/>
    </source>
</evidence>
<gene>
    <name evidence="1" type="ORF">PUN28_014290</name>
</gene>
<keyword evidence="2" id="KW-1185">Reference proteome</keyword>
<evidence type="ECO:0000313" key="2">
    <source>
        <dbReference type="Proteomes" id="UP001430953"/>
    </source>
</evidence>
<reference evidence="1 2" key="1">
    <citation type="submission" date="2023-03" db="EMBL/GenBank/DDBJ databases">
        <title>High recombination rates correlate with genetic variation in Cardiocondyla obscurior ants.</title>
        <authorList>
            <person name="Errbii M."/>
        </authorList>
    </citation>
    <scope>NUCLEOTIDE SEQUENCE [LARGE SCALE GENOMIC DNA]</scope>
    <source>
        <strain evidence="1">Alpha-2009</strain>
        <tissue evidence="1">Whole body</tissue>
    </source>
</reference>
<accession>A0AAW2F314</accession>
<dbReference type="Proteomes" id="UP001430953">
    <property type="component" value="Unassembled WGS sequence"/>
</dbReference>
<comment type="caution">
    <text evidence="1">The sequence shown here is derived from an EMBL/GenBank/DDBJ whole genome shotgun (WGS) entry which is preliminary data.</text>
</comment>
<name>A0AAW2F314_9HYME</name>
<organism evidence="1 2">
    <name type="scientific">Cardiocondyla obscurior</name>
    <dbReference type="NCBI Taxonomy" id="286306"/>
    <lineage>
        <taxon>Eukaryota</taxon>
        <taxon>Metazoa</taxon>
        <taxon>Ecdysozoa</taxon>
        <taxon>Arthropoda</taxon>
        <taxon>Hexapoda</taxon>
        <taxon>Insecta</taxon>
        <taxon>Pterygota</taxon>
        <taxon>Neoptera</taxon>
        <taxon>Endopterygota</taxon>
        <taxon>Hymenoptera</taxon>
        <taxon>Apocrita</taxon>
        <taxon>Aculeata</taxon>
        <taxon>Formicoidea</taxon>
        <taxon>Formicidae</taxon>
        <taxon>Myrmicinae</taxon>
        <taxon>Cardiocondyla</taxon>
    </lineage>
</organism>
<protein>
    <recommendedName>
        <fullName evidence="3">Transposase</fullName>
    </recommendedName>
</protein>
<evidence type="ECO:0000313" key="1">
    <source>
        <dbReference type="EMBL" id="KAL0109091.1"/>
    </source>
</evidence>
<dbReference type="AlphaFoldDB" id="A0AAW2F314"/>
<proteinExistence type="predicted"/>
<dbReference type="EMBL" id="JADYXP020000015">
    <property type="protein sequence ID" value="KAL0109091.1"/>
    <property type="molecule type" value="Genomic_DNA"/>
</dbReference>